<gene>
    <name evidence="1" type="ORF">DN752_14625</name>
</gene>
<proteinExistence type="predicted"/>
<evidence type="ECO:0000313" key="2">
    <source>
        <dbReference type="Proteomes" id="UP000248688"/>
    </source>
</evidence>
<dbReference type="RefSeq" id="WP_112784636.1">
    <property type="nucleotide sequence ID" value="NZ_CP030041.1"/>
</dbReference>
<evidence type="ECO:0008006" key="3">
    <source>
        <dbReference type="Google" id="ProtNLM"/>
    </source>
</evidence>
<evidence type="ECO:0000313" key="1">
    <source>
        <dbReference type="EMBL" id="AWW31259.1"/>
    </source>
</evidence>
<keyword evidence="2" id="KW-1185">Reference proteome</keyword>
<dbReference type="OrthoDB" id="835490at2"/>
<reference evidence="1 2" key="1">
    <citation type="submission" date="2018-06" db="EMBL/GenBank/DDBJ databases">
        <title>Echinicola strongylocentroti sp. nov., isolated from a sea urchin Strongylocentrotus intermedius.</title>
        <authorList>
            <person name="Bae S.S."/>
        </authorList>
    </citation>
    <scope>NUCLEOTIDE SEQUENCE [LARGE SCALE GENOMIC DNA]</scope>
    <source>
        <strain evidence="1 2">MEBiC08714</strain>
    </source>
</reference>
<dbReference type="KEGG" id="est:DN752_14625"/>
<accession>A0A2Z4IKL9</accession>
<dbReference type="PROSITE" id="PS51257">
    <property type="entry name" value="PROKAR_LIPOPROTEIN"/>
    <property type="match status" value="1"/>
</dbReference>
<dbReference type="Proteomes" id="UP000248688">
    <property type="component" value="Chromosome"/>
</dbReference>
<organism evidence="1 2">
    <name type="scientific">Echinicola strongylocentroti</name>
    <dbReference type="NCBI Taxonomy" id="1795355"/>
    <lineage>
        <taxon>Bacteria</taxon>
        <taxon>Pseudomonadati</taxon>
        <taxon>Bacteroidota</taxon>
        <taxon>Cytophagia</taxon>
        <taxon>Cytophagales</taxon>
        <taxon>Cyclobacteriaceae</taxon>
        <taxon>Echinicola</taxon>
    </lineage>
</organism>
<sequence>MKNLIFIFVYILFLVSCKGDEENLPEEPRHEALSVLDGDLFTPEGKIKASRTSHLTPLTGYTYRFYDAHGNNILRVKMSRKEDTLGITILEYDELNRKVKNLFFTYESGDFVWKTSMKSIFSENGLREDVFISAPNETEEYRYSYFYNEDGGMTEWRFGREENSEKYVYFYENGRINEEQWVLEDSHIFERYFYRYRDDGLLAAKETHGTGRNIIDDATQYEYNELGQLIQVRNYDQHWGFAYSGMTEYIYY</sequence>
<dbReference type="Gene3D" id="2.180.10.10">
    <property type="entry name" value="RHS repeat-associated core"/>
    <property type="match status" value="1"/>
</dbReference>
<dbReference type="AlphaFoldDB" id="A0A2Z4IKL9"/>
<name>A0A2Z4IKL9_9BACT</name>
<dbReference type="EMBL" id="CP030041">
    <property type="protein sequence ID" value="AWW31259.1"/>
    <property type="molecule type" value="Genomic_DNA"/>
</dbReference>
<protein>
    <recommendedName>
        <fullName evidence="3">DUF4595 domain-containing protein</fullName>
    </recommendedName>
</protein>